<keyword evidence="3" id="KW-1185">Reference proteome</keyword>
<proteinExistence type="predicted"/>
<feature type="region of interest" description="Disordered" evidence="1">
    <location>
        <begin position="354"/>
        <end position="389"/>
    </location>
</feature>
<protein>
    <submittedName>
        <fullName evidence="2">Flagellar hook-length control protein FliK</fullName>
    </submittedName>
</protein>
<dbReference type="RefSeq" id="WP_209381656.1">
    <property type="nucleotide sequence ID" value="NZ_JAGIZB010000034.1"/>
</dbReference>
<dbReference type="EMBL" id="JAGIZB010000034">
    <property type="protein sequence ID" value="MBP0447386.1"/>
    <property type="molecule type" value="Genomic_DNA"/>
</dbReference>
<feature type="compositionally biased region" description="Polar residues" evidence="1">
    <location>
        <begin position="356"/>
        <end position="372"/>
    </location>
</feature>
<evidence type="ECO:0000256" key="1">
    <source>
        <dbReference type="SAM" id="MobiDB-lite"/>
    </source>
</evidence>
<evidence type="ECO:0000313" key="3">
    <source>
        <dbReference type="Proteomes" id="UP000681594"/>
    </source>
</evidence>
<keyword evidence="2" id="KW-0966">Cell projection</keyword>
<sequence>MLASLYPTCSAPAPALDTESIHVNGGTDDRRFSEVLNGALKGPTHAKEKALEGVRGGSGARQCEPDLQEVAPEKWEAIENDPAFLAGRQEVPSQNMPSTEPAGDEGDGLEQGDNVTPVSAAHLAEGSAAVQAVSSLTEQPALPEYVSAVASQRMAEAPASKGGMPDAEMDRRGARIGTDGIIGLAGSAAVSPGTDASADGEVTAATEIEDAIRPSPGLVHAQPLANSIGAPAAGVGVSLPSSTLPAAVAPAPMPAEARGYAGAFVPSPPAQQISPAILSLSAQSGRHQVPSRLVVALQPGGLGRVEITMEQVTNRPAEVCLCAERPETLHMLMRDTDAIQAVLQQAGVGGEGGRNLSFSLFQGGSGHQSSPEQEARQQPGKRHSANEGGEATRMPLAAAQRHSLSLNRIDIAV</sequence>
<accession>A0ABS4AKH8</accession>
<organism evidence="2 3">
    <name type="scientific">Pararoseomonas baculiformis</name>
    <dbReference type="NCBI Taxonomy" id="2820812"/>
    <lineage>
        <taxon>Bacteria</taxon>
        <taxon>Pseudomonadati</taxon>
        <taxon>Pseudomonadota</taxon>
        <taxon>Alphaproteobacteria</taxon>
        <taxon>Acetobacterales</taxon>
        <taxon>Acetobacteraceae</taxon>
        <taxon>Pararoseomonas</taxon>
    </lineage>
</organism>
<keyword evidence="2" id="KW-0282">Flagellum</keyword>
<dbReference type="Proteomes" id="UP000681594">
    <property type="component" value="Unassembled WGS sequence"/>
</dbReference>
<keyword evidence="2" id="KW-0969">Cilium</keyword>
<feature type="region of interest" description="Disordered" evidence="1">
    <location>
        <begin position="1"/>
        <end position="26"/>
    </location>
</feature>
<dbReference type="InterPro" id="IPR038610">
    <property type="entry name" value="FliK-like_C_sf"/>
</dbReference>
<dbReference type="Gene3D" id="3.30.750.140">
    <property type="match status" value="1"/>
</dbReference>
<evidence type="ECO:0000313" key="2">
    <source>
        <dbReference type="EMBL" id="MBP0447386.1"/>
    </source>
</evidence>
<comment type="caution">
    <text evidence="2">The sequence shown here is derived from an EMBL/GenBank/DDBJ whole genome shotgun (WGS) entry which is preliminary data.</text>
</comment>
<reference evidence="2 3" key="1">
    <citation type="submission" date="2021-03" db="EMBL/GenBank/DDBJ databases">
        <authorList>
            <person name="So Y."/>
        </authorList>
    </citation>
    <scope>NUCLEOTIDE SEQUENCE [LARGE SCALE GENOMIC DNA]</scope>
    <source>
        <strain evidence="2 3">SSH11</strain>
    </source>
</reference>
<name>A0ABS4AKH8_9PROT</name>
<feature type="region of interest" description="Disordered" evidence="1">
    <location>
        <begin position="38"/>
        <end position="62"/>
    </location>
</feature>
<feature type="region of interest" description="Disordered" evidence="1">
    <location>
        <begin position="89"/>
        <end position="114"/>
    </location>
</feature>
<gene>
    <name evidence="2" type="ORF">J8J14_21705</name>
</gene>